<dbReference type="OrthoDB" id="2991180at2"/>
<sequence length="124" mass="14459">MSAVRKKNVAQLQSTYMEKYKQQEEALQIKRKGLMRRLAVFFVLVVIISYGLISMVVSQHKTMNEKAAKKEQLQEQLTTLKDEQVLLEEEVVKLNSDEYIEKIIRRDYFLSKEGEIIFKVGDGS</sequence>
<evidence type="ECO:0000313" key="3">
    <source>
        <dbReference type="EMBL" id="THE11474.1"/>
    </source>
</evidence>
<dbReference type="Pfam" id="PF04977">
    <property type="entry name" value="DivIC"/>
    <property type="match status" value="1"/>
</dbReference>
<dbReference type="InterPro" id="IPR039076">
    <property type="entry name" value="DivIC"/>
</dbReference>
<reference evidence="3 4" key="1">
    <citation type="journal article" date="2019" name="Indoor Air">
        <title>Impacts of indoor surface finishes on bacterial viability.</title>
        <authorList>
            <person name="Hu J."/>
            <person name="Maamar S.B."/>
            <person name="Glawe A.J."/>
            <person name="Gottel N."/>
            <person name="Gilbert J.A."/>
            <person name="Hartmann E.M."/>
        </authorList>
    </citation>
    <scope>NUCLEOTIDE SEQUENCE [LARGE SCALE GENOMIC DNA]</scope>
    <source>
        <strain evidence="3 4">AF060A6</strain>
    </source>
</reference>
<dbReference type="GO" id="GO:0051301">
    <property type="term" value="P:cell division"/>
    <property type="evidence" value="ECO:0007669"/>
    <property type="project" value="InterPro"/>
</dbReference>
<comment type="caution">
    <text evidence="3">The sequence shown here is derived from an EMBL/GenBank/DDBJ whole genome shotgun (WGS) entry which is preliminary data.</text>
</comment>
<accession>A0A4S3PQ83</accession>
<gene>
    <name evidence="3" type="ORF">E1I69_14915</name>
</gene>
<protein>
    <submittedName>
        <fullName evidence="3">Septum formation initiator family protein</fullName>
    </submittedName>
</protein>
<keyword evidence="2" id="KW-1133">Transmembrane helix</keyword>
<dbReference type="AlphaFoldDB" id="A0A4S3PQ83"/>
<keyword evidence="2" id="KW-0812">Transmembrane</keyword>
<keyword evidence="4" id="KW-1185">Reference proteome</keyword>
<dbReference type="STRING" id="1033734.GCA_000285535_04561"/>
<dbReference type="RefSeq" id="WP_136380370.1">
    <property type="nucleotide sequence ID" value="NZ_SLUB01000028.1"/>
</dbReference>
<dbReference type="EMBL" id="SLUB01000028">
    <property type="protein sequence ID" value="THE11474.1"/>
    <property type="molecule type" value="Genomic_DNA"/>
</dbReference>
<proteinExistence type="predicted"/>
<organism evidence="3 4">
    <name type="scientific">Bacillus timonensis</name>
    <dbReference type="NCBI Taxonomy" id="1033734"/>
    <lineage>
        <taxon>Bacteria</taxon>
        <taxon>Bacillati</taxon>
        <taxon>Bacillota</taxon>
        <taxon>Bacilli</taxon>
        <taxon>Bacillales</taxon>
        <taxon>Bacillaceae</taxon>
        <taxon>Bacillus</taxon>
    </lineage>
</organism>
<dbReference type="Proteomes" id="UP000306477">
    <property type="component" value="Unassembled WGS sequence"/>
</dbReference>
<dbReference type="PANTHER" id="PTHR40027">
    <property type="entry name" value="CELL DIVISION PROTEIN DIVIC"/>
    <property type="match status" value="1"/>
</dbReference>
<evidence type="ECO:0000256" key="1">
    <source>
        <dbReference type="SAM" id="Coils"/>
    </source>
</evidence>
<feature type="coiled-coil region" evidence="1">
    <location>
        <begin position="63"/>
        <end position="97"/>
    </location>
</feature>
<keyword evidence="2" id="KW-0472">Membrane</keyword>
<keyword evidence="1" id="KW-0175">Coiled coil</keyword>
<evidence type="ECO:0000256" key="2">
    <source>
        <dbReference type="SAM" id="Phobius"/>
    </source>
</evidence>
<evidence type="ECO:0000313" key="4">
    <source>
        <dbReference type="Proteomes" id="UP000306477"/>
    </source>
</evidence>
<feature type="transmembrane region" description="Helical" evidence="2">
    <location>
        <begin position="38"/>
        <end position="57"/>
    </location>
</feature>
<dbReference type="InterPro" id="IPR007060">
    <property type="entry name" value="FtsL/DivIC"/>
</dbReference>
<dbReference type="PANTHER" id="PTHR40027:SF1">
    <property type="entry name" value="CELL DIVISION PROTEIN DIVIC"/>
    <property type="match status" value="1"/>
</dbReference>
<name>A0A4S3PQ83_9BACI</name>